<dbReference type="EMBL" id="CP029192">
    <property type="protein sequence ID" value="QES38635.1"/>
    <property type="molecule type" value="Genomic_DNA"/>
</dbReference>
<evidence type="ECO:0000313" key="2">
    <source>
        <dbReference type="Proteomes" id="UP000322927"/>
    </source>
</evidence>
<name>A0A5P2C782_STRVZ</name>
<proteinExistence type="predicted"/>
<organism evidence="1 2">
    <name type="scientific">Streptomyces venezuelae</name>
    <dbReference type="NCBI Taxonomy" id="54571"/>
    <lineage>
        <taxon>Bacteria</taxon>
        <taxon>Bacillati</taxon>
        <taxon>Actinomycetota</taxon>
        <taxon>Actinomycetes</taxon>
        <taxon>Kitasatosporales</taxon>
        <taxon>Streptomycetaceae</taxon>
        <taxon>Streptomyces</taxon>
    </lineage>
</organism>
<dbReference type="AlphaFoldDB" id="A0A5P2C782"/>
<dbReference type="Proteomes" id="UP000322927">
    <property type="component" value="Chromosome"/>
</dbReference>
<gene>
    <name evidence="1" type="ORF">DEJ48_39265</name>
</gene>
<evidence type="ECO:0000313" key="1">
    <source>
        <dbReference type="EMBL" id="QES38635.1"/>
    </source>
</evidence>
<accession>A0A5P2C782</accession>
<sequence length="215" mass="23295">MSDFAWMDVELVPRPVLHGAQDGLSERGVVYFGRPFTTAFDPASASETTRAYAVEHEDVADFRRLVLPLNMTPRPGEPLTSVAVQGAAQQADGRTLFWDPVPCRLTDSGTRDSRVSVTADFGLVQSQAETAVQRQTQASFLRARGAGTGIVQWEFTRRSGGELDGIYELIATVELPRGASGAVLLSAAARIHKKRLGVIGYTVRLPEELATVLLP</sequence>
<protein>
    <submittedName>
        <fullName evidence="1">Uncharacterized protein</fullName>
    </submittedName>
</protein>
<reference evidence="1 2" key="1">
    <citation type="submission" date="2018-05" db="EMBL/GenBank/DDBJ databases">
        <title>Streptomyces venezuelae.</title>
        <authorList>
            <person name="Kim W."/>
            <person name="Lee N."/>
            <person name="Cho B.-K."/>
        </authorList>
    </citation>
    <scope>NUCLEOTIDE SEQUENCE [LARGE SCALE GENOMIC DNA]</scope>
    <source>
        <strain evidence="1 2">ATCC 14584</strain>
    </source>
</reference>